<sequence>MSTYLFLDGADWDDTAIDSTTSDIVQLPNSAIIEHTTSNADARILLGISDGQPTLPAELLIEVVEQFSIPQARLGFHLDKVFLKTLVSLTLLNKMFNGVVTPILYRRIRLVTPSAMRSFRSTLSYPLRGTYLSSLVKHFLAYDPTKQAASYIPTIIALIQDSVEYVHIDSWPEGSSGLELRDCLASVRSLRQFTVNSRERGATSPTPHFSDQSVLESVVLDDTNVVSMVQGILSDGSKGVEVAVGPNLSIYCIAYGGIPPWNACLRIEETLGQFIATGRNLPPFRIVMFFMETSAIPAGIWAHLTLDRWYYLPVPHSLRKVGTLEFDQWMCRSIENGSFWDIDPIPMSEWATISMSKDLCLDGAEWNSTTRETARQPVSFSIRRATSYENSRSSMSTSLRILDGQPTLPAELLIEIVEQLSTPQARASFCLNKGALKTLASLALLNQTFNRLVTPILYRRIRLGTRSAIESLHSTLSSPARGTYLSSFVKYFFAYDPTDKATSHIPAIITLIRDSVEYVHIDKWPQGSSCSELRDYIATIRSLRQLSVNHRRGTTSLIPRLNDRSIPKSVVLDKTSTIMMMLEFLADASNGASVVVGPNLSVYCVTPGALAPSWWCMALNKKFQQFIATGRDLPPFRIIMLFTEITTDPEALRTSEQLALSGHWYCLPVPHWLGKLKLDSQGFDQWLSTSIEDGSLWEIDPIPMVKWATWVQEKSLARQDDAPSTTCSLILTVLDTDASASVHDRPADTPNITTEIQTLATQDGPLE</sequence>
<evidence type="ECO:0000313" key="1">
    <source>
        <dbReference type="EMBL" id="KIO23398.1"/>
    </source>
</evidence>
<protein>
    <submittedName>
        <fullName evidence="1">Uncharacterized protein</fullName>
    </submittedName>
</protein>
<proteinExistence type="predicted"/>
<reference evidence="1 2" key="1">
    <citation type="submission" date="2014-04" db="EMBL/GenBank/DDBJ databases">
        <authorList>
            <consortium name="DOE Joint Genome Institute"/>
            <person name="Kuo A."/>
            <person name="Girlanda M."/>
            <person name="Perotto S."/>
            <person name="Kohler A."/>
            <person name="Nagy L.G."/>
            <person name="Floudas D."/>
            <person name="Copeland A."/>
            <person name="Barry K.W."/>
            <person name="Cichocki N."/>
            <person name="Veneault-Fourrey C."/>
            <person name="LaButti K."/>
            <person name="Lindquist E.A."/>
            <person name="Lipzen A."/>
            <person name="Lundell T."/>
            <person name="Morin E."/>
            <person name="Murat C."/>
            <person name="Sun H."/>
            <person name="Tunlid A."/>
            <person name="Henrissat B."/>
            <person name="Grigoriev I.V."/>
            <person name="Hibbett D.S."/>
            <person name="Martin F."/>
            <person name="Nordberg H.P."/>
            <person name="Cantor M.N."/>
            <person name="Hua S.X."/>
        </authorList>
    </citation>
    <scope>NUCLEOTIDE SEQUENCE [LARGE SCALE GENOMIC DNA]</scope>
    <source>
        <strain evidence="1 2">MUT 4182</strain>
    </source>
</reference>
<dbReference type="AlphaFoldDB" id="A0A0C3KPW3"/>
<dbReference type="EMBL" id="KN823085">
    <property type="protein sequence ID" value="KIO23398.1"/>
    <property type="molecule type" value="Genomic_DNA"/>
</dbReference>
<reference evidence="2" key="2">
    <citation type="submission" date="2015-01" db="EMBL/GenBank/DDBJ databases">
        <title>Evolutionary Origins and Diversification of the Mycorrhizal Mutualists.</title>
        <authorList>
            <consortium name="DOE Joint Genome Institute"/>
            <consortium name="Mycorrhizal Genomics Consortium"/>
            <person name="Kohler A."/>
            <person name="Kuo A."/>
            <person name="Nagy L.G."/>
            <person name="Floudas D."/>
            <person name="Copeland A."/>
            <person name="Barry K.W."/>
            <person name="Cichocki N."/>
            <person name="Veneault-Fourrey C."/>
            <person name="LaButti K."/>
            <person name="Lindquist E.A."/>
            <person name="Lipzen A."/>
            <person name="Lundell T."/>
            <person name="Morin E."/>
            <person name="Murat C."/>
            <person name="Riley R."/>
            <person name="Ohm R."/>
            <person name="Sun H."/>
            <person name="Tunlid A."/>
            <person name="Henrissat B."/>
            <person name="Grigoriev I.V."/>
            <person name="Hibbett D.S."/>
            <person name="Martin F."/>
        </authorList>
    </citation>
    <scope>NUCLEOTIDE SEQUENCE [LARGE SCALE GENOMIC DNA]</scope>
    <source>
        <strain evidence="2">MUT 4182</strain>
    </source>
</reference>
<dbReference type="Proteomes" id="UP000054248">
    <property type="component" value="Unassembled WGS sequence"/>
</dbReference>
<evidence type="ECO:0000313" key="2">
    <source>
        <dbReference type="Proteomes" id="UP000054248"/>
    </source>
</evidence>
<keyword evidence="2" id="KW-1185">Reference proteome</keyword>
<gene>
    <name evidence="1" type="ORF">M407DRAFT_27093</name>
</gene>
<dbReference type="OrthoDB" id="3242650at2759"/>
<name>A0A0C3KPW3_9AGAM</name>
<accession>A0A0C3KPW3</accession>
<dbReference type="HOGENOM" id="CLU_364158_0_0_1"/>
<organism evidence="1 2">
    <name type="scientific">Tulasnella calospora MUT 4182</name>
    <dbReference type="NCBI Taxonomy" id="1051891"/>
    <lineage>
        <taxon>Eukaryota</taxon>
        <taxon>Fungi</taxon>
        <taxon>Dikarya</taxon>
        <taxon>Basidiomycota</taxon>
        <taxon>Agaricomycotina</taxon>
        <taxon>Agaricomycetes</taxon>
        <taxon>Cantharellales</taxon>
        <taxon>Tulasnellaceae</taxon>
        <taxon>Tulasnella</taxon>
    </lineage>
</organism>